<keyword evidence="7" id="KW-1185">Reference proteome</keyword>
<evidence type="ECO:0000259" key="4">
    <source>
        <dbReference type="PROSITE" id="PS50043"/>
    </source>
</evidence>
<name>M9RA44_9RHOB</name>
<accession>M9RA44</accession>
<dbReference type="InterPro" id="IPR011006">
    <property type="entry name" value="CheY-like_superfamily"/>
</dbReference>
<dbReference type="InterPro" id="IPR058245">
    <property type="entry name" value="NreC/VraR/RcsB-like_REC"/>
</dbReference>
<evidence type="ECO:0000256" key="3">
    <source>
        <dbReference type="PROSITE-ProRule" id="PRU00169"/>
    </source>
</evidence>
<gene>
    <name evidence="6" type="ORF">OAN307_c40890</name>
</gene>
<dbReference type="PROSITE" id="PS50043">
    <property type="entry name" value="HTH_LUXR_2"/>
    <property type="match status" value="1"/>
</dbReference>
<feature type="domain" description="HTH luxR-type" evidence="4">
    <location>
        <begin position="138"/>
        <end position="203"/>
    </location>
</feature>
<dbReference type="PROSITE" id="PS50110">
    <property type="entry name" value="RESPONSE_REGULATORY"/>
    <property type="match status" value="1"/>
</dbReference>
<sequence>MMKILIADDHDLLRDMLVQFLEKEGSFQTVAVGTFDEAAERIEKDDPYDLVLLDYNMPGMNGLDGLKAAIALGGGQRVALISGEATKQIAEVALEAGAAGFVPKSLPAKSLVNAIKFMAMGEQYAPIDFMTAVEQTPTNPLADKLTERELQMLKGLTEGKSNKEIARDLEIREPTVKLHMKTLYRKVGVANRTQAALIGREANLF</sequence>
<dbReference type="SUPFAM" id="SSF52172">
    <property type="entry name" value="CheY-like"/>
    <property type="match status" value="1"/>
</dbReference>
<dbReference type="SMART" id="SM00421">
    <property type="entry name" value="HTH_LUXR"/>
    <property type="match status" value="1"/>
</dbReference>
<evidence type="ECO:0000313" key="6">
    <source>
        <dbReference type="EMBL" id="AGI69494.1"/>
    </source>
</evidence>
<dbReference type="STRING" id="391626.OAN307_c40890"/>
<keyword evidence="1 3" id="KW-0597">Phosphoprotein</keyword>
<dbReference type="InterPro" id="IPR001789">
    <property type="entry name" value="Sig_transdc_resp-reg_receiver"/>
</dbReference>
<dbReference type="AlphaFoldDB" id="M9RA44"/>
<dbReference type="InterPro" id="IPR000792">
    <property type="entry name" value="Tscrpt_reg_LuxR_C"/>
</dbReference>
<dbReference type="PANTHER" id="PTHR45566">
    <property type="entry name" value="HTH-TYPE TRANSCRIPTIONAL REGULATOR YHJB-RELATED"/>
    <property type="match status" value="1"/>
</dbReference>
<dbReference type="InterPro" id="IPR051015">
    <property type="entry name" value="EvgA-like"/>
</dbReference>
<dbReference type="Pfam" id="PF00196">
    <property type="entry name" value="GerE"/>
    <property type="match status" value="1"/>
</dbReference>
<evidence type="ECO:0000313" key="7">
    <source>
        <dbReference type="Proteomes" id="UP000005307"/>
    </source>
</evidence>
<protein>
    <submittedName>
        <fullName evidence="6">Putative response regulator</fullName>
    </submittedName>
</protein>
<feature type="modified residue" description="4-aspartylphosphate" evidence="3">
    <location>
        <position position="54"/>
    </location>
</feature>
<dbReference type="InterPro" id="IPR016032">
    <property type="entry name" value="Sig_transdc_resp-reg_C-effctor"/>
</dbReference>
<dbReference type="HOGENOM" id="CLU_000445_90_8_5"/>
<evidence type="ECO:0000256" key="1">
    <source>
        <dbReference type="ARBA" id="ARBA00022553"/>
    </source>
</evidence>
<proteinExistence type="predicted"/>
<feature type="domain" description="Response regulatory" evidence="5">
    <location>
        <begin position="3"/>
        <end position="119"/>
    </location>
</feature>
<dbReference type="GO" id="GO:0003677">
    <property type="term" value="F:DNA binding"/>
    <property type="evidence" value="ECO:0007669"/>
    <property type="project" value="UniProtKB-KW"/>
</dbReference>
<dbReference type="CDD" id="cd06170">
    <property type="entry name" value="LuxR_C_like"/>
    <property type="match status" value="1"/>
</dbReference>
<dbReference type="Pfam" id="PF00072">
    <property type="entry name" value="Response_reg"/>
    <property type="match status" value="1"/>
</dbReference>
<evidence type="ECO:0000256" key="2">
    <source>
        <dbReference type="ARBA" id="ARBA00023125"/>
    </source>
</evidence>
<dbReference type="Gene3D" id="3.40.50.2300">
    <property type="match status" value="1"/>
</dbReference>
<dbReference type="PRINTS" id="PR00038">
    <property type="entry name" value="HTHLUXR"/>
</dbReference>
<evidence type="ECO:0000259" key="5">
    <source>
        <dbReference type="PROSITE" id="PS50110"/>
    </source>
</evidence>
<dbReference type="PANTHER" id="PTHR45566:SF1">
    <property type="entry name" value="HTH-TYPE TRANSCRIPTIONAL REGULATOR YHJB-RELATED"/>
    <property type="match status" value="1"/>
</dbReference>
<dbReference type="KEGG" id="oat:OAN307_c40890"/>
<dbReference type="Proteomes" id="UP000005307">
    <property type="component" value="Chromosome"/>
</dbReference>
<dbReference type="EMBL" id="CP003740">
    <property type="protein sequence ID" value="AGI69494.1"/>
    <property type="molecule type" value="Genomic_DNA"/>
</dbReference>
<dbReference type="eggNOG" id="COG2197">
    <property type="taxonomic scope" value="Bacteria"/>
</dbReference>
<dbReference type="GO" id="GO:0006355">
    <property type="term" value="P:regulation of DNA-templated transcription"/>
    <property type="evidence" value="ECO:0007669"/>
    <property type="project" value="InterPro"/>
</dbReference>
<reference evidence="6 7" key="1">
    <citation type="journal article" date="2013" name="PLoS ONE">
        <title>Poles Apart: Arctic and Antarctic Octadecabacter strains Share High Genome Plasticity and a New Type of Xanthorhodopsin.</title>
        <authorList>
            <person name="Vollmers J."/>
            <person name="Voget S."/>
            <person name="Dietrich S."/>
            <person name="Gollnow K."/>
            <person name="Smits M."/>
            <person name="Meyer K."/>
            <person name="Brinkhoff T."/>
            <person name="Simon M."/>
            <person name="Daniel R."/>
        </authorList>
    </citation>
    <scope>NUCLEOTIDE SEQUENCE [LARGE SCALE GENOMIC DNA]</scope>
    <source>
        <strain evidence="6 7">307</strain>
    </source>
</reference>
<dbReference type="SMART" id="SM00448">
    <property type="entry name" value="REC"/>
    <property type="match status" value="1"/>
</dbReference>
<organism evidence="6 7">
    <name type="scientific">Octadecabacter antarcticus 307</name>
    <dbReference type="NCBI Taxonomy" id="391626"/>
    <lineage>
        <taxon>Bacteria</taxon>
        <taxon>Pseudomonadati</taxon>
        <taxon>Pseudomonadota</taxon>
        <taxon>Alphaproteobacteria</taxon>
        <taxon>Rhodobacterales</taxon>
        <taxon>Roseobacteraceae</taxon>
        <taxon>Octadecabacter</taxon>
    </lineage>
</organism>
<dbReference type="InterPro" id="IPR036388">
    <property type="entry name" value="WH-like_DNA-bd_sf"/>
</dbReference>
<dbReference type="Gene3D" id="1.10.10.10">
    <property type="entry name" value="Winged helix-like DNA-binding domain superfamily/Winged helix DNA-binding domain"/>
    <property type="match status" value="1"/>
</dbReference>
<dbReference type="CDD" id="cd17535">
    <property type="entry name" value="REC_NarL-like"/>
    <property type="match status" value="1"/>
</dbReference>
<keyword evidence="2" id="KW-0238">DNA-binding</keyword>
<dbReference type="SUPFAM" id="SSF46894">
    <property type="entry name" value="C-terminal effector domain of the bipartite response regulators"/>
    <property type="match status" value="1"/>
</dbReference>
<dbReference type="GO" id="GO:0000160">
    <property type="term" value="P:phosphorelay signal transduction system"/>
    <property type="evidence" value="ECO:0007669"/>
    <property type="project" value="InterPro"/>
</dbReference>